<feature type="chain" id="PRO_5018541422" evidence="1">
    <location>
        <begin position="28"/>
        <end position="161"/>
    </location>
</feature>
<dbReference type="OrthoDB" id="797136at2"/>
<dbReference type="Proteomes" id="UP000282759">
    <property type="component" value="Unassembled WGS sequence"/>
</dbReference>
<accession>A0A3S2VLM2</accession>
<keyword evidence="1" id="KW-0732">Signal</keyword>
<proteinExistence type="predicted"/>
<sequence>MIKTHLPRFKKYLIFLTIALVSPLAYAFGPDAAEQEMLSWSNRCFTQSFDAAATGKLKKWELTLTEDAFIRLRKTYANGKQEYFSFHLQRFDDMDYLGTVTAGTLKLHTTDDDIIVQTYNDRKGNVDTMAAVLDIPVKNMEPERLDSLRNVLMYFKKKALN</sequence>
<feature type="signal peptide" evidence="1">
    <location>
        <begin position="1"/>
        <end position="27"/>
    </location>
</feature>
<evidence type="ECO:0000256" key="1">
    <source>
        <dbReference type="SAM" id="SignalP"/>
    </source>
</evidence>
<gene>
    <name evidence="2" type="ORF">EOD41_14210</name>
</gene>
<comment type="caution">
    <text evidence="2">The sequence shown here is derived from an EMBL/GenBank/DDBJ whole genome shotgun (WGS) entry which is preliminary data.</text>
</comment>
<dbReference type="AlphaFoldDB" id="A0A3S2VLM2"/>
<name>A0A3S2VLM2_9SPHI</name>
<evidence type="ECO:0000313" key="3">
    <source>
        <dbReference type="Proteomes" id="UP000282759"/>
    </source>
</evidence>
<organism evidence="2 3">
    <name type="scientific">Mucilaginibacter limnophilus</name>
    <dbReference type="NCBI Taxonomy" id="1932778"/>
    <lineage>
        <taxon>Bacteria</taxon>
        <taxon>Pseudomonadati</taxon>
        <taxon>Bacteroidota</taxon>
        <taxon>Sphingobacteriia</taxon>
        <taxon>Sphingobacteriales</taxon>
        <taxon>Sphingobacteriaceae</taxon>
        <taxon>Mucilaginibacter</taxon>
    </lineage>
</organism>
<reference evidence="2 3" key="1">
    <citation type="submission" date="2019-01" db="EMBL/GenBank/DDBJ databases">
        <authorList>
            <person name="Chen W.-M."/>
        </authorList>
    </citation>
    <scope>NUCLEOTIDE SEQUENCE [LARGE SCALE GENOMIC DNA]</scope>
    <source>
        <strain evidence="2 3">YBJ-36</strain>
    </source>
</reference>
<evidence type="ECO:0000313" key="2">
    <source>
        <dbReference type="EMBL" id="RVU00110.1"/>
    </source>
</evidence>
<dbReference type="RefSeq" id="WP_127706045.1">
    <property type="nucleotide sequence ID" value="NZ_SACK01000006.1"/>
</dbReference>
<dbReference type="EMBL" id="SACK01000006">
    <property type="protein sequence ID" value="RVU00110.1"/>
    <property type="molecule type" value="Genomic_DNA"/>
</dbReference>
<keyword evidence="3" id="KW-1185">Reference proteome</keyword>
<protein>
    <submittedName>
        <fullName evidence="2">Uncharacterized protein</fullName>
    </submittedName>
</protein>